<dbReference type="PANTHER" id="PTHR11092:SF0">
    <property type="entry name" value="EPIMERASE FAMILY PROTEIN SDR39U1"/>
    <property type="match status" value="1"/>
</dbReference>
<dbReference type="AlphaFoldDB" id="A0A923HM37"/>
<dbReference type="EMBL" id="JACOFZ010000004">
    <property type="protein sequence ID" value="MBC3882145.1"/>
    <property type="molecule type" value="Genomic_DNA"/>
</dbReference>
<gene>
    <name evidence="4" type="ORF">H8K36_12205</name>
</gene>
<keyword evidence="5" id="KW-1185">Reference proteome</keyword>
<feature type="domain" description="DUF1731" evidence="3">
    <location>
        <begin position="258"/>
        <end position="304"/>
    </location>
</feature>
<proteinExistence type="inferred from homology"/>
<dbReference type="InterPro" id="IPR013549">
    <property type="entry name" value="DUF1731"/>
</dbReference>
<dbReference type="PANTHER" id="PTHR11092">
    <property type="entry name" value="SUGAR NUCLEOTIDE EPIMERASE RELATED"/>
    <property type="match status" value="1"/>
</dbReference>
<dbReference type="CDD" id="cd05242">
    <property type="entry name" value="SDR_a8"/>
    <property type="match status" value="1"/>
</dbReference>
<feature type="domain" description="NAD-dependent epimerase/dehydratase" evidence="2">
    <location>
        <begin position="3"/>
        <end position="222"/>
    </location>
</feature>
<dbReference type="InterPro" id="IPR001509">
    <property type="entry name" value="Epimerase_deHydtase"/>
</dbReference>
<evidence type="ECO:0000313" key="5">
    <source>
        <dbReference type="Proteomes" id="UP000627446"/>
    </source>
</evidence>
<dbReference type="SUPFAM" id="SSF51735">
    <property type="entry name" value="NAD(P)-binding Rossmann-fold domains"/>
    <property type="match status" value="1"/>
</dbReference>
<dbReference type="Pfam" id="PF08338">
    <property type="entry name" value="DUF1731"/>
    <property type="match status" value="1"/>
</dbReference>
<accession>A0A923HM37</accession>
<evidence type="ECO:0000259" key="2">
    <source>
        <dbReference type="Pfam" id="PF01370"/>
    </source>
</evidence>
<reference evidence="4" key="1">
    <citation type="submission" date="2020-08" db="EMBL/GenBank/DDBJ databases">
        <title>Novel species isolated from subtropical streams in China.</title>
        <authorList>
            <person name="Lu H."/>
        </authorList>
    </citation>
    <scope>NUCLEOTIDE SEQUENCE</scope>
    <source>
        <strain evidence="4">LX22W</strain>
    </source>
</reference>
<evidence type="ECO:0000259" key="3">
    <source>
        <dbReference type="Pfam" id="PF08338"/>
    </source>
</evidence>
<dbReference type="RefSeq" id="WP_186916754.1">
    <property type="nucleotide sequence ID" value="NZ_JACOFZ010000004.1"/>
</dbReference>
<comment type="similarity">
    <text evidence="1">Belongs to the NAD(P)-dependent epimerase/dehydratase family. SDR39U1 subfamily.</text>
</comment>
<name>A0A923HM37_9BURK</name>
<dbReference type="InterPro" id="IPR010099">
    <property type="entry name" value="SDR39U1"/>
</dbReference>
<dbReference type="Gene3D" id="3.40.50.720">
    <property type="entry name" value="NAD(P)-binding Rossmann-like Domain"/>
    <property type="match status" value="1"/>
</dbReference>
<sequence>MHVLITGGTGLIGQRLCKALIARGDDVSVLSRRPQQVPVLCGSQVQALGSLKEWTTQDFDAVINLAGAPIVDAAWTSARKQEIIASRVGFTQLLVAKMASVPNPPMAFLSGSAIGFYGDDAAGELDESKTAGTDFSAILCRDWEIAAQRYDAEVRRLHADQMTPRIVLLRTGLVLDPRGGVLKKMLLPFQLGIGGKLGDGNQAMSWIHHADYLNAVLRLLDDTSCRGPYNLVAPNAVSNAFFSQTLAKTLHRPALFTTPAWVLRAILGERADLILRGQHVVPKALQADDFHFQFPELAQALADILQ</sequence>
<dbReference type="Proteomes" id="UP000627446">
    <property type="component" value="Unassembled WGS sequence"/>
</dbReference>
<dbReference type="InterPro" id="IPR036291">
    <property type="entry name" value="NAD(P)-bd_dom_sf"/>
</dbReference>
<comment type="caution">
    <text evidence="4">The sequence shown here is derived from an EMBL/GenBank/DDBJ whole genome shotgun (WGS) entry which is preliminary data.</text>
</comment>
<dbReference type="Pfam" id="PF01370">
    <property type="entry name" value="Epimerase"/>
    <property type="match status" value="1"/>
</dbReference>
<evidence type="ECO:0000313" key="4">
    <source>
        <dbReference type="EMBL" id="MBC3882145.1"/>
    </source>
</evidence>
<dbReference type="NCBIfam" id="TIGR01777">
    <property type="entry name" value="yfcH"/>
    <property type="match status" value="1"/>
</dbReference>
<organism evidence="4 5">
    <name type="scientific">Undibacterium nitidum</name>
    <dbReference type="NCBI Taxonomy" id="2762298"/>
    <lineage>
        <taxon>Bacteria</taxon>
        <taxon>Pseudomonadati</taxon>
        <taxon>Pseudomonadota</taxon>
        <taxon>Betaproteobacteria</taxon>
        <taxon>Burkholderiales</taxon>
        <taxon>Oxalobacteraceae</taxon>
        <taxon>Undibacterium</taxon>
    </lineage>
</organism>
<protein>
    <submittedName>
        <fullName evidence="4">TIGR01777 family protein</fullName>
    </submittedName>
</protein>
<evidence type="ECO:0000256" key="1">
    <source>
        <dbReference type="ARBA" id="ARBA00009353"/>
    </source>
</evidence>